<feature type="chain" id="PRO_5021918211" evidence="1">
    <location>
        <begin position="32"/>
        <end position="416"/>
    </location>
</feature>
<evidence type="ECO:0000313" key="3">
    <source>
        <dbReference type="Proteomes" id="UP000317648"/>
    </source>
</evidence>
<dbReference type="OrthoDB" id="247927at2"/>
<organism evidence="2 3">
    <name type="scientific">Lignipirellula cremea</name>
    <dbReference type="NCBI Taxonomy" id="2528010"/>
    <lineage>
        <taxon>Bacteria</taxon>
        <taxon>Pseudomonadati</taxon>
        <taxon>Planctomycetota</taxon>
        <taxon>Planctomycetia</taxon>
        <taxon>Pirellulales</taxon>
        <taxon>Pirellulaceae</taxon>
        <taxon>Lignipirellula</taxon>
    </lineage>
</organism>
<gene>
    <name evidence="2" type="ORF">Pla8534_04150</name>
</gene>
<reference evidence="2 3" key="1">
    <citation type="submission" date="2019-02" db="EMBL/GenBank/DDBJ databases">
        <title>Deep-cultivation of Planctomycetes and their phenomic and genomic characterization uncovers novel biology.</title>
        <authorList>
            <person name="Wiegand S."/>
            <person name="Jogler M."/>
            <person name="Boedeker C."/>
            <person name="Pinto D."/>
            <person name="Vollmers J."/>
            <person name="Rivas-Marin E."/>
            <person name="Kohn T."/>
            <person name="Peeters S.H."/>
            <person name="Heuer A."/>
            <person name="Rast P."/>
            <person name="Oberbeckmann S."/>
            <person name="Bunk B."/>
            <person name="Jeske O."/>
            <person name="Meyerdierks A."/>
            <person name="Storesund J.E."/>
            <person name="Kallscheuer N."/>
            <person name="Luecker S."/>
            <person name="Lage O.M."/>
            <person name="Pohl T."/>
            <person name="Merkel B.J."/>
            <person name="Hornburger P."/>
            <person name="Mueller R.-W."/>
            <person name="Bruemmer F."/>
            <person name="Labrenz M."/>
            <person name="Spormann A.M."/>
            <person name="Op den Camp H."/>
            <person name="Overmann J."/>
            <person name="Amann R."/>
            <person name="Jetten M.S.M."/>
            <person name="Mascher T."/>
            <person name="Medema M.H."/>
            <person name="Devos D.P."/>
            <person name="Kaster A.-K."/>
            <person name="Ovreas L."/>
            <person name="Rohde M."/>
            <person name="Galperin M.Y."/>
            <person name="Jogler C."/>
        </authorList>
    </citation>
    <scope>NUCLEOTIDE SEQUENCE [LARGE SCALE GENOMIC DNA]</scope>
    <source>
        <strain evidence="2 3">Pla85_3_4</strain>
    </source>
</reference>
<protein>
    <submittedName>
        <fullName evidence="2">Uncharacterized protein</fullName>
    </submittedName>
</protein>
<dbReference type="AlphaFoldDB" id="A0A518DLF5"/>
<keyword evidence="3" id="KW-1185">Reference proteome</keyword>
<dbReference type="RefSeq" id="WP_145048820.1">
    <property type="nucleotide sequence ID" value="NZ_CP036433.1"/>
</dbReference>
<dbReference type="KEGG" id="lcre:Pla8534_04150"/>
<name>A0A518DLF5_9BACT</name>
<keyword evidence="1" id="KW-0732">Signal</keyword>
<dbReference type="Proteomes" id="UP000317648">
    <property type="component" value="Chromosome"/>
</dbReference>
<dbReference type="EMBL" id="CP036433">
    <property type="protein sequence ID" value="QDU92667.1"/>
    <property type="molecule type" value="Genomic_DNA"/>
</dbReference>
<sequence precursor="true">MKRRLNLRFLLAFVAASLTAAVTTVFAPATAAEPAPYRTDAGTDLTLPRFQPVRGEFPPEDAAHYFCGELIGGDFPERQLVMRVDRTDDQTRSEFDRPITATMLPYGTVYYHGQHASLRDVPYGTHLHGWFFERPTGEPLVWVIKNGKLTNTSGQRISSEIDFTRCLRLEDDFSYYSRRKQAWKVDAVDLDAKKLTATLHQAGKPIGEAKVFDLLSSTVVYQGRSFETLEKIQPGQLVQMNFTWATLYGPGRVLAIWLDEESRNLASARQLERHRNLIRERGIPGWVDAVDDKQQIVTITFFEGVDPTLFKDFDVIVPEPLGWPTSGGAKDDLAPKGTIAVARDCLMTYDPVNDRKGGNILKVNKTPVLPGSSGVQIQVQCGMLLEGYRPGGIVRFFPACWKVVALPKEEEFYGRD</sequence>
<feature type="signal peptide" evidence="1">
    <location>
        <begin position="1"/>
        <end position="31"/>
    </location>
</feature>
<evidence type="ECO:0000313" key="2">
    <source>
        <dbReference type="EMBL" id="QDU92667.1"/>
    </source>
</evidence>
<accession>A0A518DLF5</accession>
<evidence type="ECO:0000256" key="1">
    <source>
        <dbReference type="SAM" id="SignalP"/>
    </source>
</evidence>
<proteinExistence type="predicted"/>